<dbReference type="InterPro" id="IPR027443">
    <property type="entry name" value="IPNS-like_sf"/>
</dbReference>
<keyword evidence="2 5" id="KW-0479">Metal-binding</keyword>
<evidence type="ECO:0000256" key="3">
    <source>
        <dbReference type="ARBA" id="ARBA00023002"/>
    </source>
</evidence>
<dbReference type="PANTHER" id="PTHR47990">
    <property type="entry name" value="2-OXOGLUTARATE (2OG) AND FE(II)-DEPENDENT OXYGENASE SUPERFAMILY PROTEIN-RELATED"/>
    <property type="match status" value="1"/>
</dbReference>
<dbReference type="EMBL" id="JAUUTY010000002">
    <property type="protein sequence ID" value="KAK1685825.1"/>
    <property type="molecule type" value="Genomic_DNA"/>
</dbReference>
<comment type="caution">
    <text evidence="7">The sequence shown here is derived from an EMBL/GenBank/DDBJ whole genome shotgun (WGS) entry which is preliminary data.</text>
</comment>
<dbReference type="GO" id="GO:0046872">
    <property type="term" value="F:metal ion binding"/>
    <property type="evidence" value="ECO:0007669"/>
    <property type="project" value="UniProtKB-KW"/>
</dbReference>
<protein>
    <recommendedName>
        <fullName evidence="6">Fe2OG dioxygenase domain-containing protein</fullName>
    </recommendedName>
</protein>
<gene>
    <name evidence="7" type="ORF">QYE76_046673</name>
</gene>
<dbReference type="InterPro" id="IPR044861">
    <property type="entry name" value="IPNS-like_FE2OG_OXY"/>
</dbReference>
<dbReference type="Gene3D" id="2.60.120.330">
    <property type="entry name" value="B-lactam Antibiotic, Isopenicillin N Synthase, Chain"/>
    <property type="match status" value="1"/>
</dbReference>
<evidence type="ECO:0000313" key="7">
    <source>
        <dbReference type="EMBL" id="KAK1685825.1"/>
    </source>
</evidence>
<dbReference type="Pfam" id="PF03171">
    <property type="entry name" value="2OG-FeII_Oxy"/>
    <property type="match status" value="1"/>
</dbReference>
<evidence type="ECO:0000313" key="8">
    <source>
        <dbReference type="Proteomes" id="UP001231189"/>
    </source>
</evidence>
<dbReference type="Proteomes" id="UP001231189">
    <property type="component" value="Unassembled WGS sequence"/>
</dbReference>
<evidence type="ECO:0000256" key="2">
    <source>
        <dbReference type="ARBA" id="ARBA00022723"/>
    </source>
</evidence>
<name>A0AAD8TNC7_LOLMU</name>
<dbReference type="GO" id="GO:0016491">
    <property type="term" value="F:oxidoreductase activity"/>
    <property type="evidence" value="ECO:0007669"/>
    <property type="project" value="UniProtKB-KW"/>
</dbReference>
<dbReference type="Pfam" id="PF14226">
    <property type="entry name" value="DIOX_N"/>
    <property type="match status" value="1"/>
</dbReference>
<organism evidence="7 8">
    <name type="scientific">Lolium multiflorum</name>
    <name type="common">Italian ryegrass</name>
    <name type="synonym">Lolium perenne subsp. multiflorum</name>
    <dbReference type="NCBI Taxonomy" id="4521"/>
    <lineage>
        <taxon>Eukaryota</taxon>
        <taxon>Viridiplantae</taxon>
        <taxon>Streptophyta</taxon>
        <taxon>Embryophyta</taxon>
        <taxon>Tracheophyta</taxon>
        <taxon>Spermatophyta</taxon>
        <taxon>Magnoliopsida</taxon>
        <taxon>Liliopsida</taxon>
        <taxon>Poales</taxon>
        <taxon>Poaceae</taxon>
        <taxon>BOP clade</taxon>
        <taxon>Pooideae</taxon>
        <taxon>Poodae</taxon>
        <taxon>Poeae</taxon>
        <taxon>Poeae Chloroplast Group 2 (Poeae type)</taxon>
        <taxon>Loliodinae</taxon>
        <taxon>Loliinae</taxon>
        <taxon>Lolium</taxon>
    </lineage>
</organism>
<proteinExistence type="inferred from homology"/>
<feature type="domain" description="Fe2OG dioxygenase" evidence="6">
    <location>
        <begin position="171"/>
        <end position="270"/>
    </location>
</feature>
<dbReference type="InterPro" id="IPR005123">
    <property type="entry name" value="Oxoglu/Fe-dep_dioxygenase_dom"/>
</dbReference>
<accession>A0AAD8TNC7</accession>
<dbReference type="AlphaFoldDB" id="A0AAD8TNC7"/>
<dbReference type="PRINTS" id="PR00682">
    <property type="entry name" value="IPNSYNTHASE"/>
</dbReference>
<evidence type="ECO:0000256" key="1">
    <source>
        <dbReference type="ARBA" id="ARBA00001961"/>
    </source>
</evidence>
<comment type="cofactor">
    <cofactor evidence="1">
        <name>L-ascorbate</name>
        <dbReference type="ChEBI" id="CHEBI:38290"/>
    </cofactor>
</comment>
<dbReference type="PROSITE" id="PS51471">
    <property type="entry name" value="FE2OG_OXY"/>
    <property type="match status" value="1"/>
</dbReference>
<evidence type="ECO:0000256" key="4">
    <source>
        <dbReference type="ARBA" id="ARBA00023004"/>
    </source>
</evidence>
<dbReference type="InterPro" id="IPR050231">
    <property type="entry name" value="Iron_ascorbate_oxido_reductase"/>
</dbReference>
<dbReference type="SUPFAM" id="SSF51197">
    <property type="entry name" value="Clavaminate synthase-like"/>
    <property type="match status" value="1"/>
</dbReference>
<keyword evidence="4 5" id="KW-0408">Iron</keyword>
<keyword evidence="8" id="KW-1185">Reference proteome</keyword>
<dbReference type="InterPro" id="IPR026992">
    <property type="entry name" value="DIOX_N"/>
</dbReference>
<comment type="similarity">
    <text evidence="5">Belongs to the iron/ascorbate-dependent oxidoreductase family.</text>
</comment>
<evidence type="ECO:0000256" key="5">
    <source>
        <dbReference type="RuleBase" id="RU003682"/>
    </source>
</evidence>
<sequence>MATRSSSSDGALPVVDLAPFFLAGVGDVDAARARVTEAVREACMSTGFFRVVNHGLPTELMARALELSAAFFALPDEEKAKVRLAEGSSSAPLPAGYARQPAHSADKNEYLLVFNPELWLNVYPAEPAGFRNALEECYAKLTALGLLIQDILNECMGLPPGFLAEYNADRNFDFLTPLRYFPATSAEETNGICAHEDGNLVTFVLQDDVGGLEVHRSDGWVPAEPVEGTIIANIGDIVQVLSNNKFKSATHRVVRKPGAHRHSLAFFFNLHGDRWVEPLPQFAGNVGEAPRYRGFKYGDYMQLRMRNKTHPPSRPEDVVDITHYAI</sequence>
<reference evidence="7" key="1">
    <citation type="submission" date="2023-07" db="EMBL/GenBank/DDBJ databases">
        <title>A chromosome-level genome assembly of Lolium multiflorum.</title>
        <authorList>
            <person name="Chen Y."/>
            <person name="Copetti D."/>
            <person name="Kolliker R."/>
            <person name="Studer B."/>
        </authorList>
    </citation>
    <scope>NUCLEOTIDE SEQUENCE</scope>
    <source>
        <strain evidence="7">02402/16</strain>
        <tissue evidence="7">Leaf</tissue>
    </source>
</reference>
<keyword evidence="3 5" id="KW-0560">Oxidoreductase</keyword>
<evidence type="ECO:0000259" key="6">
    <source>
        <dbReference type="PROSITE" id="PS51471"/>
    </source>
</evidence>